<feature type="domain" description="Ig-like" evidence="9">
    <location>
        <begin position="279"/>
        <end position="355"/>
    </location>
</feature>
<feature type="domain" description="Fibronectin type-III" evidence="10">
    <location>
        <begin position="847"/>
        <end position="949"/>
    </location>
</feature>
<keyword evidence="5" id="KW-1015">Disulfide bond</keyword>
<dbReference type="GO" id="GO:0030154">
    <property type="term" value="P:cell differentiation"/>
    <property type="evidence" value="ECO:0007669"/>
    <property type="project" value="UniProtKB-ARBA"/>
</dbReference>
<dbReference type="PROSITE" id="PS50853">
    <property type="entry name" value="FN3"/>
    <property type="match status" value="3"/>
</dbReference>
<evidence type="ECO:0000256" key="2">
    <source>
        <dbReference type="ARBA" id="ARBA00022475"/>
    </source>
</evidence>
<dbReference type="Gene3D" id="2.170.300.10">
    <property type="entry name" value="Tie2 ligand-binding domain superfamily"/>
    <property type="match status" value="2"/>
</dbReference>
<dbReference type="Pfam" id="PF00041">
    <property type="entry name" value="fn3"/>
    <property type="match status" value="1"/>
</dbReference>
<dbReference type="Proteomes" id="UP001519460">
    <property type="component" value="Unassembled WGS sequence"/>
</dbReference>
<dbReference type="SMART" id="SM00409">
    <property type="entry name" value="IG"/>
    <property type="match status" value="6"/>
</dbReference>
<keyword evidence="4" id="KW-0472">Membrane</keyword>
<dbReference type="InterPro" id="IPR013098">
    <property type="entry name" value="Ig_I-set"/>
</dbReference>
<dbReference type="EMBL" id="JACVVK020000091">
    <property type="protein sequence ID" value="KAK7493678.1"/>
    <property type="molecule type" value="Genomic_DNA"/>
</dbReference>
<gene>
    <name evidence="11" type="ORF">BaRGS_00015190</name>
</gene>
<feature type="domain" description="Ig-like" evidence="9">
    <location>
        <begin position="466"/>
        <end position="560"/>
    </location>
</feature>
<protein>
    <submittedName>
        <fullName evidence="11">Uncharacterized protein</fullName>
    </submittedName>
</protein>
<dbReference type="Pfam" id="PF13927">
    <property type="entry name" value="Ig_3"/>
    <property type="match status" value="3"/>
</dbReference>
<evidence type="ECO:0000313" key="11">
    <source>
        <dbReference type="EMBL" id="KAK7493678.1"/>
    </source>
</evidence>
<dbReference type="InterPro" id="IPR003961">
    <property type="entry name" value="FN3_dom"/>
</dbReference>
<feature type="domain" description="Ig-like" evidence="9">
    <location>
        <begin position="168"/>
        <end position="257"/>
    </location>
</feature>
<keyword evidence="3" id="KW-0677">Repeat</keyword>
<organism evidence="11 12">
    <name type="scientific">Batillaria attramentaria</name>
    <dbReference type="NCBI Taxonomy" id="370345"/>
    <lineage>
        <taxon>Eukaryota</taxon>
        <taxon>Metazoa</taxon>
        <taxon>Spiralia</taxon>
        <taxon>Lophotrochozoa</taxon>
        <taxon>Mollusca</taxon>
        <taxon>Gastropoda</taxon>
        <taxon>Caenogastropoda</taxon>
        <taxon>Sorbeoconcha</taxon>
        <taxon>Cerithioidea</taxon>
        <taxon>Batillariidae</taxon>
        <taxon>Batillaria</taxon>
    </lineage>
</organism>
<name>A0ABD0L2X7_9CAEN</name>
<dbReference type="InterPro" id="IPR036116">
    <property type="entry name" value="FN3_sf"/>
</dbReference>
<evidence type="ECO:0000256" key="8">
    <source>
        <dbReference type="SAM" id="MobiDB-lite"/>
    </source>
</evidence>
<feature type="domain" description="Ig-like" evidence="9">
    <location>
        <begin position="357"/>
        <end position="459"/>
    </location>
</feature>
<evidence type="ECO:0000256" key="5">
    <source>
        <dbReference type="ARBA" id="ARBA00023157"/>
    </source>
</evidence>
<dbReference type="FunFam" id="2.60.40.10:FF:000005">
    <property type="entry name" value="Neuronal cell adhesion molecule"/>
    <property type="match status" value="1"/>
</dbReference>
<feature type="domain" description="Fibronectin type-III" evidence="10">
    <location>
        <begin position="750"/>
        <end position="845"/>
    </location>
</feature>
<feature type="region of interest" description="Disordered" evidence="8">
    <location>
        <begin position="81"/>
        <end position="108"/>
    </location>
</feature>
<dbReference type="SMART" id="SM00181">
    <property type="entry name" value="EGF"/>
    <property type="match status" value="7"/>
</dbReference>
<evidence type="ECO:0000256" key="4">
    <source>
        <dbReference type="ARBA" id="ARBA00023136"/>
    </source>
</evidence>
<sequence length="1820" mass="202441">NALMVFSDESRVNRVVSVQIMTFVRRTTDTVLLDVLTVIAETCVTWFTGTKLNYNNYISGCSVTRWSFNCSLPCVEDVNVEEANPSDREDAEDPEADYESLDKYENPNDIKPYHTLQIGERRHHLEQGQHTHLKVFADQVTLEDKMLKKIVALSLLLVAHVHAAKRPPSIYVQPDYDVFYKALESVQLECVADGSPAPTYTWKRNGIDFNPSGNDDRVIKLSNVGTIVFTRPEERDEGIYQCFATNNYGVSASIKIKLREAKLKEFEIGSDTRYYPDLGKPLTLNCVPPESVPPAQVFWVIKRLDGGFDAVNYDNRVTMDHEYRLRITNVELTDRQDGNGYACMALNPFMRKSAQGPSYFIEPQGSTGEFRPVEYMWASPEDHFGLRGSDFRIKCIFSGNPTPDVHWERADGNPLPDRATITSFGMELTIADLQFEDAGDYECWATNIHSQTRVRRVISVRVESSPYWLQEPRDVEIEVGGTAEFNCLASAVPEPQYIWFVNGVPLYDVTDSRITADRFNRSRPDRIVFSNVTREDLMVLQCNATNKHGYVWGDVYLNVSAEGPTIIQPPDARKVVAEGSSINMTCRVTGKPDPIITWYKDNQTVTGDRYTIMPSGDLNIEPVVLSDAGSYTCEAQNVYNTTSAEGVLLVRRETQIVQAPLDLVVTAGTDANFTCSGTTDPEEMDNLEIRWLKYDMELLNWQPRITITNNSLTVSGTIARDSGTYTCIATNGLDQAEASANLTVKDRPDPPYRIDVQKCQHENATVVWTPGRDNNAPVQYYVIQYNTTFTPKNWTFAAKVDATHNTANVSLSPWANYTFRVIAYNEIGASDPSYHTQMVCRTPPAVPGHNPRNVRTIGDRPDLLHIVWTPMPEIEHNGPGFQYVLRFQKPELGDQFGVFIVIEDWRTYEYFVNTPGEVYQPYEITLWARNSLGDSLQDRTIVLGFTGEAVPTEAPTNLQVVDIHDTYADLQWDFTHEEINKMPSSIRGEFRGFQIQVWQYNNKASTVREWNISAEEALETRVGNTFTGRVEGLLPVTDMQASVAVMNNFYISQPTDAVNFTTTAGSCQPGWYGDQCDQRCSEHCLPDDNAEIICLQTHGCSEGWYTQNCSERCGENCHGGCERDTGVCVGCVGGYYGMMCEFQCGKGCVNGTCSRQDSACSCLTGWSSPDCTECDTGYYGVESCEECGYCRDDDVCNNTNGHCPRGCRDNFDGDLCNKCDSGYYGVESCEECGYCRDDDVCCVGGYYGMMCEFQCGKGCVNGTCGRQDGACTCLTGWSSPDCTECDTGYYGVESCEECGYCRDDDVCNNTNGHCPRGCRDGFSGDLCNKCITGRWSANCSLPCGQCAGDGSCDMDTGRCISGCLEGFQGDVCTQKSEELFPSTVHLLSSVAAWPPGGPHLPARCSLPFSNPNLAHGTRRSERLAAKEMAENEREWAEKAATTRTGAVTTTAAATTTTALTTTATATITTSSNDIFDAQRGAPTTGDGANILDTIRRAAATVPGPFLPPTTDHTTNAGMFTSMNQPPRDKVAHGKAQEVRDFIALAPEKPQAIHMDGVQIKVNDGRVAHDKLSVAQYFEGALKILIDAIDNDNVDITEVRQQAAYLTKVATFAQLFEWPSVLNFDTAFRRDRHAANKNWETDNFFMQSYLRQKSSGNEARTAASLSGNSLTTVALTNMRHSSRIPISVQDALSIIQPNWYMAKVDLKSAYRCVPIRPENYAFTGMEWTFADDADLPNPCLDNFKLDSLLAGIRRVRGTAQAYKLPVSPNHLLNLRRHLDMNNMCDCQLWAAILVGFGGLLRVSNFTDSDKCARRQDVHMVE</sequence>
<proteinExistence type="predicted"/>
<dbReference type="Pfam" id="PF07679">
    <property type="entry name" value="I-set"/>
    <property type="match status" value="2"/>
</dbReference>
<dbReference type="InterPro" id="IPR007110">
    <property type="entry name" value="Ig-like_dom"/>
</dbReference>
<dbReference type="FunFam" id="2.60.40.10:FF:000032">
    <property type="entry name" value="palladin isoform X1"/>
    <property type="match status" value="1"/>
</dbReference>
<dbReference type="InterPro" id="IPR003599">
    <property type="entry name" value="Ig_sub"/>
</dbReference>
<feature type="domain" description="Ig-like" evidence="9">
    <location>
        <begin position="564"/>
        <end position="649"/>
    </location>
</feature>
<keyword evidence="12" id="KW-1185">Reference proteome</keyword>
<feature type="domain" description="Ig-like" evidence="9">
    <location>
        <begin position="654"/>
        <end position="743"/>
    </location>
</feature>
<keyword evidence="6" id="KW-0325">Glycoprotein</keyword>
<dbReference type="GO" id="GO:0005886">
    <property type="term" value="C:plasma membrane"/>
    <property type="evidence" value="ECO:0007669"/>
    <property type="project" value="UniProtKB-SubCell"/>
</dbReference>
<evidence type="ECO:0000256" key="3">
    <source>
        <dbReference type="ARBA" id="ARBA00022737"/>
    </source>
</evidence>
<comment type="caution">
    <text evidence="11">The sequence shown here is derived from an EMBL/GenBank/DDBJ whole genome shotgun (WGS) entry which is preliminary data.</text>
</comment>
<evidence type="ECO:0000256" key="6">
    <source>
        <dbReference type="ARBA" id="ARBA00023180"/>
    </source>
</evidence>
<dbReference type="PANTHER" id="PTHR10075:SF100">
    <property type="entry name" value="FASCICLIN-2"/>
    <property type="match status" value="1"/>
</dbReference>
<dbReference type="SUPFAM" id="SSF49265">
    <property type="entry name" value="Fibronectin type III"/>
    <property type="match status" value="2"/>
</dbReference>
<comment type="subcellular location">
    <subcellularLocation>
        <location evidence="1">Cell membrane</location>
    </subcellularLocation>
</comment>
<dbReference type="PANTHER" id="PTHR10075">
    <property type="entry name" value="BASIGIN RELATED"/>
    <property type="match status" value="1"/>
</dbReference>
<dbReference type="CDD" id="cd00063">
    <property type="entry name" value="FN3"/>
    <property type="match status" value="3"/>
</dbReference>
<dbReference type="Gene3D" id="2.60.40.10">
    <property type="entry name" value="Immunoglobulins"/>
    <property type="match status" value="9"/>
</dbReference>
<keyword evidence="2" id="KW-1003">Cell membrane</keyword>
<dbReference type="SMART" id="SM00408">
    <property type="entry name" value="IGc2"/>
    <property type="match status" value="6"/>
</dbReference>
<dbReference type="CDD" id="cd00055">
    <property type="entry name" value="EGF_Lam"/>
    <property type="match status" value="1"/>
</dbReference>
<dbReference type="InterPro" id="IPR002049">
    <property type="entry name" value="LE_dom"/>
</dbReference>
<dbReference type="SUPFAM" id="SSF48726">
    <property type="entry name" value="Immunoglobulin"/>
    <property type="match status" value="6"/>
</dbReference>
<dbReference type="PROSITE" id="PS50835">
    <property type="entry name" value="IG_LIKE"/>
    <property type="match status" value="6"/>
</dbReference>
<feature type="non-terminal residue" evidence="11">
    <location>
        <position position="1"/>
    </location>
</feature>
<evidence type="ECO:0000256" key="7">
    <source>
        <dbReference type="ARBA" id="ARBA00023319"/>
    </source>
</evidence>
<accession>A0ABD0L2X7</accession>
<evidence type="ECO:0000256" key="1">
    <source>
        <dbReference type="ARBA" id="ARBA00004236"/>
    </source>
</evidence>
<dbReference type="InterPro" id="IPR013783">
    <property type="entry name" value="Ig-like_fold"/>
</dbReference>
<dbReference type="InterPro" id="IPR003598">
    <property type="entry name" value="Ig_sub2"/>
</dbReference>
<feature type="compositionally biased region" description="Acidic residues" evidence="8">
    <location>
        <begin position="89"/>
        <end position="99"/>
    </location>
</feature>
<dbReference type="InterPro" id="IPR036179">
    <property type="entry name" value="Ig-like_dom_sf"/>
</dbReference>
<evidence type="ECO:0000259" key="9">
    <source>
        <dbReference type="PROSITE" id="PS50835"/>
    </source>
</evidence>
<dbReference type="InterPro" id="IPR000742">
    <property type="entry name" value="EGF"/>
</dbReference>
<evidence type="ECO:0000313" key="12">
    <source>
        <dbReference type="Proteomes" id="UP001519460"/>
    </source>
</evidence>
<reference evidence="11 12" key="1">
    <citation type="journal article" date="2023" name="Sci. Data">
        <title>Genome assembly of the Korean intertidal mud-creeper Batillaria attramentaria.</title>
        <authorList>
            <person name="Patra A.K."/>
            <person name="Ho P.T."/>
            <person name="Jun S."/>
            <person name="Lee S.J."/>
            <person name="Kim Y."/>
            <person name="Won Y.J."/>
        </authorList>
    </citation>
    <scope>NUCLEOTIDE SEQUENCE [LARGE SCALE GENOMIC DNA]</scope>
    <source>
        <strain evidence="11">Wonlab-2016</strain>
    </source>
</reference>
<evidence type="ECO:0000259" key="10">
    <source>
        <dbReference type="PROSITE" id="PS50853"/>
    </source>
</evidence>
<keyword evidence="7" id="KW-0393">Immunoglobulin domain</keyword>
<dbReference type="SMART" id="SM00060">
    <property type="entry name" value="FN3"/>
    <property type="match status" value="3"/>
</dbReference>
<feature type="domain" description="Fibronectin type-III" evidence="10">
    <location>
        <begin position="954"/>
        <end position="1065"/>
    </location>
</feature>
<feature type="non-terminal residue" evidence="11">
    <location>
        <position position="1820"/>
    </location>
</feature>